<evidence type="ECO:0000313" key="2">
    <source>
        <dbReference type="EMBL" id="AEA29013.1"/>
    </source>
</evidence>
<keyword evidence="1" id="KW-0472">Membrane</keyword>
<sequence length="179" mass="20022">MRMRWWQRLILAFVGLVLLAGGGAGTAFDWSGVGLAAMFTAGVFVLLGAIVGAMPKGSFKEGNVEWPQVDKHPRVEALETEIATLRVEVATARAEAKEATDFLIDYIVAHEPPPFDDPDGGPLTDEERLEEMERGIAELSSEIDTRYFTGETYDDGVEVKDMERWRGLSRDRCFRRRVQ</sequence>
<evidence type="ECO:0000256" key="1">
    <source>
        <dbReference type="SAM" id="Phobius"/>
    </source>
</evidence>
<keyword evidence="1" id="KW-1133">Transmembrane helix</keyword>
<reference evidence="2" key="1">
    <citation type="journal article" date="2011" name="J. Bacteriol.">
        <title>Genome sequence of the 1,4-dioxane-degrading Pseudonocardia dioxanivorans strain CB1190.</title>
        <authorList>
            <person name="Sales C.M."/>
            <person name="Mahendra S."/>
            <person name="Grostern A."/>
            <person name="Parales R.E."/>
            <person name="Goodwin L.A."/>
            <person name="Woyke T."/>
            <person name="Nolan M."/>
            <person name="Lapidus A."/>
            <person name="Chertkov O."/>
            <person name="Ovchinnikova G."/>
            <person name="Sczyrba A."/>
            <person name="Alvarez-Cohen L."/>
        </authorList>
    </citation>
    <scope>NUCLEOTIDE SEQUENCE</scope>
    <source>
        <strain evidence="2">CB1190</strain>
        <plasmid evidence="2">pPSED02</plasmid>
    </source>
</reference>
<accession>F2L740</accession>
<name>F2L740_PSEUX</name>
<protein>
    <submittedName>
        <fullName evidence="2">Uncharacterized protein</fullName>
    </submittedName>
</protein>
<dbReference type="RefSeq" id="WP_014203902.1">
    <property type="nucleotide sequence ID" value="NZ_CP002596.1"/>
</dbReference>
<keyword evidence="1" id="KW-0812">Transmembrane</keyword>
<dbReference type="AlphaFoldDB" id="F2L740"/>
<feature type="transmembrane region" description="Helical" evidence="1">
    <location>
        <begin position="35"/>
        <end position="54"/>
    </location>
</feature>
<keyword evidence="2" id="KW-0614">Plasmid</keyword>
<organism evidence="2">
    <name type="scientific">Pseudonocardia dioxanivorans (strain ATCC 55486 / DSM 44775 / JCM 13855 / CB1190)</name>
    <dbReference type="NCBI Taxonomy" id="675635"/>
    <lineage>
        <taxon>Bacteria</taxon>
        <taxon>Bacillati</taxon>
        <taxon>Actinomycetota</taxon>
        <taxon>Actinomycetes</taxon>
        <taxon>Pseudonocardiales</taxon>
        <taxon>Pseudonocardiaceae</taxon>
        <taxon>Pseudonocardia</taxon>
    </lineage>
</organism>
<gene>
    <name evidence="2" type="ORF">Psed_6949</name>
</gene>
<geneLocation type="plasmid" evidence="2">
    <name>pPSED02</name>
</geneLocation>
<proteinExistence type="predicted"/>
<dbReference type="EMBL" id="CP002596">
    <property type="protein sequence ID" value="AEA29013.1"/>
    <property type="molecule type" value="Genomic_DNA"/>
</dbReference>